<protein>
    <submittedName>
        <fullName evidence="1">Uncharacterized protein</fullName>
    </submittedName>
</protein>
<reference evidence="1" key="1">
    <citation type="submission" date="2020-05" db="EMBL/GenBank/DDBJ databases">
        <title>WGS assembly of Panicum virgatum.</title>
        <authorList>
            <person name="Lovell J.T."/>
            <person name="Jenkins J."/>
            <person name="Shu S."/>
            <person name="Juenger T.E."/>
            <person name="Schmutz J."/>
        </authorList>
    </citation>
    <scope>NUCLEOTIDE SEQUENCE</scope>
    <source>
        <strain evidence="1">AP13</strain>
    </source>
</reference>
<dbReference type="Proteomes" id="UP000823388">
    <property type="component" value="Chromosome 4K"/>
</dbReference>
<keyword evidence="2" id="KW-1185">Reference proteome</keyword>
<organism evidence="1 2">
    <name type="scientific">Panicum virgatum</name>
    <name type="common">Blackwell switchgrass</name>
    <dbReference type="NCBI Taxonomy" id="38727"/>
    <lineage>
        <taxon>Eukaryota</taxon>
        <taxon>Viridiplantae</taxon>
        <taxon>Streptophyta</taxon>
        <taxon>Embryophyta</taxon>
        <taxon>Tracheophyta</taxon>
        <taxon>Spermatophyta</taxon>
        <taxon>Magnoliopsida</taxon>
        <taxon>Liliopsida</taxon>
        <taxon>Poales</taxon>
        <taxon>Poaceae</taxon>
        <taxon>PACMAD clade</taxon>
        <taxon>Panicoideae</taxon>
        <taxon>Panicodae</taxon>
        <taxon>Paniceae</taxon>
        <taxon>Panicinae</taxon>
        <taxon>Panicum</taxon>
        <taxon>Panicum sect. Hiantes</taxon>
    </lineage>
</organism>
<accession>A0A8T0TYE1</accession>
<dbReference type="InterPro" id="IPR012871">
    <property type="entry name" value="DUF1668_ORYSA"/>
</dbReference>
<gene>
    <name evidence="1" type="ORF">PVAP13_4KG327700</name>
</gene>
<name>A0A8T0TYE1_PANVG</name>
<evidence type="ECO:0000313" key="1">
    <source>
        <dbReference type="EMBL" id="KAG2612979.1"/>
    </source>
</evidence>
<dbReference type="PANTHER" id="PTHR33085">
    <property type="entry name" value="OS12G0113100 PROTEIN-RELATED"/>
    <property type="match status" value="1"/>
</dbReference>
<proteinExistence type="predicted"/>
<dbReference type="PANTHER" id="PTHR33085:SF49">
    <property type="entry name" value="OS03G0778800 PROTEIN"/>
    <property type="match status" value="1"/>
</dbReference>
<comment type="caution">
    <text evidence="1">The sequence shown here is derived from an EMBL/GenBank/DDBJ whole genome shotgun (WGS) entry which is preliminary data.</text>
</comment>
<sequence>MKKNGTDKIGSLSYLPIPSIYYKPYTPAMSNPYSTISVLALFGKSKNKILCSDAAGNASIYNTELRSLIAIPKLNSPKDSYSVAVSIPDATTNGRSNFSNHTDNLYIMDMDRTRSFCFEVLSYDPVGSWCWDPLPQPPFLKEPEFEGPLKARFTVVESTKICVSTTKATYYFDTVTREWNKVGDWVLPFIAEYAPELGLWLGLSSDGSPYDLCTLDNLSTAVGSSPPMVQHIGMEFELPDNWWQITCNLVNLRLTEVLHCQ</sequence>
<dbReference type="Pfam" id="PF07893">
    <property type="entry name" value="DUF1668"/>
    <property type="match status" value="1"/>
</dbReference>
<dbReference type="EMBL" id="CM029043">
    <property type="protein sequence ID" value="KAG2612979.1"/>
    <property type="molecule type" value="Genomic_DNA"/>
</dbReference>
<dbReference type="AlphaFoldDB" id="A0A8T0TYE1"/>
<evidence type="ECO:0000313" key="2">
    <source>
        <dbReference type="Proteomes" id="UP000823388"/>
    </source>
</evidence>